<comment type="caution">
    <text evidence="3">The sequence shown here is derived from an EMBL/GenBank/DDBJ whole genome shotgun (WGS) entry which is preliminary data.</text>
</comment>
<evidence type="ECO:0000259" key="2">
    <source>
        <dbReference type="Pfam" id="PF17996"/>
    </source>
</evidence>
<keyword evidence="4" id="KW-1185">Reference proteome</keyword>
<dbReference type="InterPro" id="IPR036514">
    <property type="entry name" value="SGNH_hydro_sf"/>
</dbReference>
<evidence type="ECO:0000313" key="3">
    <source>
        <dbReference type="EMBL" id="MCD2422656.1"/>
    </source>
</evidence>
<dbReference type="PANTHER" id="PTHR37834">
    <property type="entry name" value="GDSL-LIKE LIPASE/ACYLHYDROLASE DOMAIN PROTEIN (AFU_ORTHOLOGUE AFUA_2G00620)"/>
    <property type="match status" value="1"/>
</dbReference>
<proteinExistence type="predicted"/>
<evidence type="ECO:0000313" key="4">
    <source>
        <dbReference type="Proteomes" id="UP001199816"/>
    </source>
</evidence>
<sequence length="363" mass="40843">MQTNCTINKHAASPGKQEVALIAFNDRRIQYEGRIDYGDPEAATLCWSGTTVRFRFSGTGVRVSLKDYSGQNYFNVIVDGDMEAIKKIRIDTARKWYLLADGLPPGNHTIELFKRTQINKEYNRGYTKFYALELPSGTTLLPPPPFQKRKMEFYGNSITCGHAIEDSSGSDSGASLYENNYRSYAALTARHFEARYRCISESGIGLLAGFRKELMPEIYNRVNPFDASRLWDFSAYQPDIVVVNLLQNDEAVIGNPQSDAFKKRFGTKAPAAEQIIAAYQDFIRSLRRHYPKAHIVCVLGNMGITRTGSPWPGYVQQAVQALADEKVYTHFFPYKGTAGHPLIEDHAAMAKSLIGFIHDHTGW</sequence>
<dbReference type="InterPro" id="IPR052762">
    <property type="entry name" value="PCW_deacetylase/CE"/>
</dbReference>
<feature type="domain" description="Carbohydrate esterase 2 N-terminal" evidence="2">
    <location>
        <begin position="31"/>
        <end position="144"/>
    </location>
</feature>
<dbReference type="InterPro" id="IPR040794">
    <property type="entry name" value="CE2_N"/>
</dbReference>
<dbReference type="InterPro" id="IPR037461">
    <property type="entry name" value="CtCE2-like_dom"/>
</dbReference>
<dbReference type="CDD" id="cd01831">
    <property type="entry name" value="Endoglucanase_E_like"/>
    <property type="match status" value="1"/>
</dbReference>
<accession>A0ABS8PNR0</accession>
<dbReference type="Gene3D" id="2.60.120.260">
    <property type="entry name" value="Galactose-binding domain-like"/>
    <property type="match status" value="1"/>
</dbReference>
<dbReference type="Pfam" id="PF17996">
    <property type="entry name" value="CE2_N"/>
    <property type="match status" value="1"/>
</dbReference>
<feature type="domain" description="SGNH hydrolase-type esterase" evidence="1">
    <location>
        <begin position="153"/>
        <end position="325"/>
    </location>
</feature>
<dbReference type="Proteomes" id="UP001199816">
    <property type="component" value="Unassembled WGS sequence"/>
</dbReference>
<gene>
    <name evidence="3" type="ORF">LQ567_07785</name>
</gene>
<dbReference type="Pfam" id="PF13472">
    <property type="entry name" value="Lipase_GDSL_2"/>
    <property type="match status" value="1"/>
</dbReference>
<dbReference type="SUPFAM" id="SSF52266">
    <property type="entry name" value="SGNH hydrolase"/>
    <property type="match status" value="1"/>
</dbReference>
<dbReference type="InterPro" id="IPR013830">
    <property type="entry name" value="SGNH_hydro"/>
</dbReference>
<evidence type="ECO:0000259" key="1">
    <source>
        <dbReference type="Pfam" id="PF13472"/>
    </source>
</evidence>
<dbReference type="RefSeq" id="WP_231003861.1">
    <property type="nucleotide sequence ID" value="NZ_JAJNEC010000005.1"/>
</dbReference>
<name>A0ABS8PNR0_9BACT</name>
<dbReference type="PANTHER" id="PTHR37834:SF2">
    <property type="entry name" value="ESTERASE, SGNH HYDROLASE-TYPE"/>
    <property type="match status" value="1"/>
</dbReference>
<dbReference type="Gene3D" id="3.40.50.1110">
    <property type="entry name" value="SGNH hydrolase"/>
    <property type="match status" value="1"/>
</dbReference>
<organism evidence="3 4">
    <name type="scientific">Niabella pedocola</name>
    <dbReference type="NCBI Taxonomy" id="1752077"/>
    <lineage>
        <taxon>Bacteria</taxon>
        <taxon>Pseudomonadati</taxon>
        <taxon>Bacteroidota</taxon>
        <taxon>Chitinophagia</taxon>
        <taxon>Chitinophagales</taxon>
        <taxon>Chitinophagaceae</taxon>
        <taxon>Niabella</taxon>
    </lineage>
</organism>
<dbReference type="EMBL" id="JAJNEC010000005">
    <property type="protein sequence ID" value="MCD2422656.1"/>
    <property type="molecule type" value="Genomic_DNA"/>
</dbReference>
<protein>
    <submittedName>
        <fullName evidence="3">GDSL-type esterase/lipase family protein</fullName>
    </submittedName>
</protein>
<reference evidence="3 4" key="1">
    <citation type="submission" date="2021-11" db="EMBL/GenBank/DDBJ databases">
        <title>Genomic of Niabella pedocola.</title>
        <authorList>
            <person name="Wu T."/>
        </authorList>
    </citation>
    <scope>NUCLEOTIDE SEQUENCE [LARGE SCALE GENOMIC DNA]</scope>
    <source>
        <strain evidence="3 4">JCM 31011</strain>
    </source>
</reference>